<dbReference type="InterPro" id="IPR003594">
    <property type="entry name" value="HATPase_dom"/>
</dbReference>
<evidence type="ECO:0000256" key="5">
    <source>
        <dbReference type="ARBA" id="ARBA00022741"/>
    </source>
</evidence>
<proteinExistence type="predicted"/>
<evidence type="ECO:0000256" key="4">
    <source>
        <dbReference type="ARBA" id="ARBA00022679"/>
    </source>
</evidence>
<name>A0ABS7K066_9BACI</name>
<feature type="transmembrane region" description="Helical" evidence="9">
    <location>
        <begin position="99"/>
        <end position="117"/>
    </location>
</feature>
<evidence type="ECO:0000256" key="2">
    <source>
        <dbReference type="ARBA" id="ARBA00012438"/>
    </source>
</evidence>
<dbReference type="Gene3D" id="1.10.287.130">
    <property type="match status" value="1"/>
</dbReference>
<keyword evidence="12" id="KW-1185">Reference proteome</keyword>
<keyword evidence="7" id="KW-0067">ATP-binding</keyword>
<feature type="transmembrane region" description="Helical" evidence="9">
    <location>
        <begin position="7"/>
        <end position="25"/>
    </location>
</feature>
<evidence type="ECO:0000259" key="10">
    <source>
        <dbReference type="PROSITE" id="PS50109"/>
    </source>
</evidence>
<reference evidence="11 12" key="1">
    <citation type="submission" date="2020-07" db="EMBL/GenBank/DDBJ databases">
        <title>Fungal Genomes of the International Space Station.</title>
        <authorList>
            <person name="Seuylemezian A."/>
            <person name="Singh N.K."/>
            <person name="Wood J."/>
            <person name="Venkateswaran K."/>
        </authorList>
    </citation>
    <scope>NUCLEOTIDE SEQUENCE [LARGE SCALE GENOMIC DNA]</scope>
    <source>
        <strain evidence="11 12">PL-B2</strain>
    </source>
</reference>
<dbReference type="SMART" id="SM00388">
    <property type="entry name" value="HisKA"/>
    <property type="match status" value="1"/>
</dbReference>
<dbReference type="RefSeq" id="WP_221870776.1">
    <property type="nucleotide sequence ID" value="NZ_JACWFH010000005.1"/>
</dbReference>
<keyword evidence="9" id="KW-0812">Transmembrane</keyword>
<sequence length="423" mass="47970">MEFTKNLLLNFSILMVLLFFLQMMIERQVQSESIRWINLLFYSLSFIACIVFSTTIANGVYFDLRQVPFIIGSLYAGLSIPLFIILVIIRGIVGINYGFWVSTFVFLFMVILFCWVRKWFMNLAANQRVGVSVLFSFMCSLILMMIVLLKQVPIQLTETWVSFLVVPAIATGFISSTMELIRQNSLMRKQLVKAEKIEAVSNISASISHEIRNPLTSVKGFLQLLGEEDYPVEKRNEFLKIATEEVNRAEQVIDDYLTFARPALEQVEEINVQDELSHVFSVLMPLANMHAVEINQVYSGNIKITGDRLKFQQAFINIVKNGLEAMPSGGFMTVETVKSTREVHIIIKDTGYGMNEEQLNRLGEPYYSTKGKKGTGLGMMVTYSIIRAMKGRIKVSSIVGKGSVFHVIFPNPHSSEKLRSQNS</sequence>
<keyword evidence="8" id="KW-0902">Two-component regulatory system</keyword>
<evidence type="ECO:0000313" key="12">
    <source>
        <dbReference type="Proteomes" id="UP000769780"/>
    </source>
</evidence>
<keyword evidence="6 11" id="KW-0418">Kinase</keyword>
<feature type="transmembrane region" description="Helical" evidence="9">
    <location>
        <begin position="129"/>
        <end position="148"/>
    </location>
</feature>
<dbReference type="Pfam" id="PF00512">
    <property type="entry name" value="HisKA"/>
    <property type="match status" value="1"/>
</dbReference>
<evidence type="ECO:0000256" key="6">
    <source>
        <dbReference type="ARBA" id="ARBA00022777"/>
    </source>
</evidence>
<dbReference type="SMART" id="SM00387">
    <property type="entry name" value="HATPase_c"/>
    <property type="match status" value="1"/>
</dbReference>
<dbReference type="PROSITE" id="PS50109">
    <property type="entry name" value="HIS_KIN"/>
    <property type="match status" value="1"/>
</dbReference>
<dbReference type="InterPro" id="IPR036097">
    <property type="entry name" value="HisK_dim/P_sf"/>
</dbReference>
<keyword evidence="9" id="KW-1133">Transmembrane helix</keyword>
<keyword evidence="3" id="KW-0597">Phosphoprotein</keyword>
<dbReference type="Pfam" id="PF02518">
    <property type="entry name" value="HATPase_c"/>
    <property type="match status" value="1"/>
</dbReference>
<dbReference type="GO" id="GO:0016301">
    <property type="term" value="F:kinase activity"/>
    <property type="evidence" value="ECO:0007669"/>
    <property type="project" value="UniProtKB-KW"/>
</dbReference>
<evidence type="ECO:0000313" key="11">
    <source>
        <dbReference type="EMBL" id="MBY0095642.1"/>
    </source>
</evidence>
<dbReference type="PANTHER" id="PTHR43065:SF46">
    <property type="entry name" value="C4-DICARBOXYLATE TRANSPORT SENSOR PROTEIN DCTB"/>
    <property type="match status" value="1"/>
</dbReference>
<dbReference type="InterPro" id="IPR005467">
    <property type="entry name" value="His_kinase_dom"/>
</dbReference>
<feature type="transmembrane region" description="Helical" evidence="9">
    <location>
        <begin position="160"/>
        <end position="181"/>
    </location>
</feature>
<evidence type="ECO:0000256" key="3">
    <source>
        <dbReference type="ARBA" id="ARBA00022553"/>
    </source>
</evidence>
<dbReference type="PRINTS" id="PR00344">
    <property type="entry name" value="BCTRLSENSOR"/>
</dbReference>
<keyword evidence="9" id="KW-0472">Membrane</keyword>
<evidence type="ECO:0000256" key="7">
    <source>
        <dbReference type="ARBA" id="ARBA00022840"/>
    </source>
</evidence>
<evidence type="ECO:0000256" key="8">
    <source>
        <dbReference type="ARBA" id="ARBA00023012"/>
    </source>
</evidence>
<dbReference type="InterPro" id="IPR036890">
    <property type="entry name" value="HATPase_C_sf"/>
</dbReference>
<keyword evidence="5" id="KW-0547">Nucleotide-binding</keyword>
<dbReference type="InterPro" id="IPR003661">
    <property type="entry name" value="HisK_dim/P_dom"/>
</dbReference>
<dbReference type="PANTHER" id="PTHR43065">
    <property type="entry name" value="SENSOR HISTIDINE KINASE"/>
    <property type="match status" value="1"/>
</dbReference>
<feature type="transmembrane region" description="Helical" evidence="9">
    <location>
        <begin position="37"/>
        <end position="62"/>
    </location>
</feature>
<protein>
    <recommendedName>
        <fullName evidence="2">histidine kinase</fullName>
        <ecNumber evidence="2">2.7.13.3</ecNumber>
    </recommendedName>
</protein>
<dbReference type="CDD" id="cd00082">
    <property type="entry name" value="HisKA"/>
    <property type="match status" value="1"/>
</dbReference>
<gene>
    <name evidence="11" type="ORF">H0185_02245</name>
</gene>
<dbReference type="SUPFAM" id="SSF47384">
    <property type="entry name" value="Homodimeric domain of signal transducing histidine kinase"/>
    <property type="match status" value="1"/>
</dbReference>
<evidence type="ECO:0000256" key="1">
    <source>
        <dbReference type="ARBA" id="ARBA00000085"/>
    </source>
</evidence>
<feature type="transmembrane region" description="Helical" evidence="9">
    <location>
        <begin position="74"/>
        <end position="93"/>
    </location>
</feature>
<dbReference type="InterPro" id="IPR004358">
    <property type="entry name" value="Sig_transdc_His_kin-like_C"/>
</dbReference>
<accession>A0ABS7K066</accession>
<comment type="caution">
    <text evidence="11">The sequence shown here is derived from an EMBL/GenBank/DDBJ whole genome shotgun (WGS) entry which is preliminary data.</text>
</comment>
<feature type="domain" description="Histidine kinase" evidence="10">
    <location>
        <begin position="206"/>
        <end position="413"/>
    </location>
</feature>
<organism evidence="11 12">
    <name type="scientific">Mesobacillus maritimus</name>
    <dbReference type="NCBI Taxonomy" id="1643336"/>
    <lineage>
        <taxon>Bacteria</taxon>
        <taxon>Bacillati</taxon>
        <taxon>Bacillota</taxon>
        <taxon>Bacilli</taxon>
        <taxon>Bacillales</taxon>
        <taxon>Bacillaceae</taxon>
        <taxon>Mesobacillus</taxon>
    </lineage>
</organism>
<comment type="catalytic activity">
    <reaction evidence="1">
        <text>ATP + protein L-histidine = ADP + protein N-phospho-L-histidine.</text>
        <dbReference type="EC" id="2.7.13.3"/>
    </reaction>
</comment>
<evidence type="ECO:0000256" key="9">
    <source>
        <dbReference type="SAM" id="Phobius"/>
    </source>
</evidence>
<keyword evidence="4" id="KW-0808">Transferase</keyword>
<dbReference type="Proteomes" id="UP000769780">
    <property type="component" value="Unassembled WGS sequence"/>
</dbReference>
<dbReference type="EC" id="2.7.13.3" evidence="2"/>
<dbReference type="EMBL" id="JACWFH010000005">
    <property type="protein sequence ID" value="MBY0095642.1"/>
    <property type="molecule type" value="Genomic_DNA"/>
</dbReference>
<dbReference type="SUPFAM" id="SSF55874">
    <property type="entry name" value="ATPase domain of HSP90 chaperone/DNA topoisomerase II/histidine kinase"/>
    <property type="match status" value="1"/>
</dbReference>
<dbReference type="Gene3D" id="3.30.565.10">
    <property type="entry name" value="Histidine kinase-like ATPase, C-terminal domain"/>
    <property type="match status" value="1"/>
</dbReference>